<feature type="transmembrane region" description="Helical" evidence="1">
    <location>
        <begin position="195"/>
        <end position="218"/>
    </location>
</feature>
<feature type="transmembrane region" description="Helical" evidence="1">
    <location>
        <begin position="68"/>
        <end position="86"/>
    </location>
</feature>
<keyword evidence="1" id="KW-0472">Membrane</keyword>
<gene>
    <name evidence="2" type="ORF">A3A78_02620</name>
</gene>
<dbReference type="Proteomes" id="UP000176504">
    <property type="component" value="Unassembled WGS sequence"/>
</dbReference>
<proteinExistence type="predicted"/>
<evidence type="ECO:0000313" key="3">
    <source>
        <dbReference type="Proteomes" id="UP000176504"/>
    </source>
</evidence>
<feature type="transmembrane region" description="Helical" evidence="1">
    <location>
        <begin position="157"/>
        <end position="183"/>
    </location>
</feature>
<reference evidence="2 3" key="1">
    <citation type="journal article" date="2016" name="Nat. Commun.">
        <title>Thousands of microbial genomes shed light on interconnected biogeochemical processes in an aquifer system.</title>
        <authorList>
            <person name="Anantharaman K."/>
            <person name="Brown C.T."/>
            <person name="Hug L.A."/>
            <person name="Sharon I."/>
            <person name="Castelle C.J."/>
            <person name="Probst A.J."/>
            <person name="Thomas B.C."/>
            <person name="Singh A."/>
            <person name="Wilkins M.J."/>
            <person name="Karaoz U."/>
            <person name="Brodie E.L."/>
            <person name="Williams K.H."/>
            <person name="Hubbard S.S."/>
            <person name="Banfield J.F."/>
        </authorList>
    </citation>
    <scope>NUCLEOTIDE SEQUENCE [LARGE SCALE GENOMIC DNA]</scope>
</reference>
<keyword evidence="1" id="KW-1133">Transmembrane helix</keyword>
<name>A0A1F4VG45_UNCKA</name>
<dbReference type="AlphaFoldDB" id="A0A1F4VG45"/>
<feature type="transmembrane region" description="Helical" evidence="1">
    <location>
        <begin position="113"/>
        <end position="137"/>
    </location>
</feature>
<feature type="transmembrane region" description="Helical" evidence="1">
    <location>
        <begin position="41"/>
        <end position="62"/>
    </location>
</feature>
<keyword evidence="1" id="KW-0812">Transmembrane</keyword>
<accession>A0A1F4VG45</accession>
<evidence type="ECO:0000313" key="2">
    <source>
        <dbReference type="EMBL" id="OGC55908.1"/>
    </source>
</evidence>
<organism evidence="2 3">
    <name type="scientific">candidate division WWE3 bacterium RIFCSPLOWO2_01_FULL_41_18</name>
    <dbReference type="NCBI Taxonomy" id="1802625"/>
    <lineage>
        <taxon>Bacteria</taxon>
        <taxon>Katanobacteria</taxon>
    </lineage>
</organism>
<evidence type="ECO:0000256" key="1">
    <source>
        <dbReference type="SAM" id="Phobius"/>
    </source>
</evidence>
<sequence>MLGLPSSKREKRRLEMTTLKSLLAELWGLLLKVGGFYEKHGVPAVAATAGFGLLLSHLMLLVFGTGGYLSYLSLASGLLLIFVGLFHKPLEKKLVEGVDWGKALKRLIPRWEWLIWGMRLFALAALIRGVALLPYFVPDSSSYRVVSKPAGPPLFDFGLGTYLMSALFASVFACSWAFIFRYFRLSSSDENLRAASFAVLILYAVVNGVIGVSITYFLPLLI</sequence>
<protein>
    <submittedName>
        <fullName evidence="2">Uncharacterized protein</fullName>
    </submittedName>
</protein>
<dbReference type="EMBL" id="MEVI01000001">
    <property type="protein sequence ID" value="OGC55908.1"/>
    <property type="molecule type" value="Genomic_DNA"/>
</dbReference>
<comment type="caution">
    <text evidence="2">The sequence shown here is derived from an EMBL/GenBank/DDBJ whole genome shotgun (WGS) entry which is preliminary data.</text>
</comment>